<sequence>MVLGGKKEKNDGPSSLSPSSTPLFRTKKRPSTERAASLPPSLIASPQRDPRAKKATTPSPQKVPRSMSSHHPARKPLFTGPAVVSSMVATLKLQNLIKAILSTHYARLPQDTLEQLLVALEMSVSHAHDWNLDMPLRTVLWDQFGFMTDRPVGSSRYGAAREARGPVRLPHLLEQETLGCSYLLTVMVAHLGDASCIMRSESVDRFEAICVQVFRRYTTAEQMVGTVDEDRDALEEEIRALAPVVEQGLRAIRDDLTHVTFCEYLPWIFPLLTDLCRCRNHQVHGLVADILKDRIGGMLPLERR</sequence>
<gene>
    <name evidence="3" type="ORF">DSPE1174_LOCUS7559</name>
</gene>
<evidence type="ECO:0000313" key="3">
    <source>
        <dbReference type="EMBL" id="CAD9395877.1"/>
    </source>
</evidence>
<proteinExistence type="predicted"/>
<feature type="domain" description="Sec7/BIG1-like C-terminal" evidence="2">
    <location>
        <begin position="90"/>
        <end position="291"/>
    </location>
</feature>
<name>A0A7S2BGC8_9STRA</name>
<dbReference type="AlphaFoldDB" id="A0A7S2BGC8"/>
<feature type="region of interest" description="Disordered" evidence="1">
    <location>
        <begin position="1"/>
        <end position="77"/>
    </location>
</feature>
<feature type="compositionally biased region" description="Basic and acidic residues" evidence="1">
    <location>
        <begin position="1"/>
        <end position="11"/>
    </location>
</feature>
<reference evidence="3" key="1">
    <citation type="submission" date="2021-01" db="EMBL/GenBank/DDBJ databases">
        <authorList>
            <person name="Corre E."/>
            <person name="Pelletier E."/>
            <person name="Niang G."/>
            <person name="Scheremetjew M."/>
            <person name="Finn R."/>
            <person name="Kale V."/>
            <person name="Holt S."/>
            <person name="Cochrane G."/>
            <person name="Meng A."/>
            <person name="Brown T."/>
            <person name="Cohen L."/>
        </authorList>
    </citation>
    <scope>NUCLEOTIDE SEQUENCE</scope>
    <source>
        <strain evidence="3">CCMP1381</strain>
    </source>
</reference>
<evidence type="ECO:0000259" key="2">
    <source>
        <dbReference type="Pfam" id="PF20252"/>
    </source>
</evidence>
<dbReference type="InterPro" id="IPR046455">
    <property type="entry name" value="Sec7/BIG1-like_C"/>
</dbReference>
<evidence type="ECO:0000256" key="1">
    <source>
        <dbReference type="SAM" id="MobiDB-lite"/>
    </source>
</evidence>
<dbReference type="Pfam" id="PF20252">
    <property type="entry name" value="BIG2_C"/>
    <property type="match status" value="1"/>
</dbReference>
<dbReference type="EMBL" id="HBGS01014307">
    <property type="protein sequence ID" value="CAD9395877.1"/>
    <property type="molecule type" value="Transcribed_RNA"/>
</dbReference>
<feature type="compositionally biased region" description="Low complexity" evidence="1">
    <location>
        <begin position="13"/>
        <end position="23"/>
    </location>
</feature>
<organism evidence="3">
    <name type="scientific">Octactis speculum</name>
    <dbReference type="NCBI Taxonomy" id="3111310"/>
    <lineage>
        <taxon>Eukaryota</taxon>
        <taxon>Sar</taxon>
        <taxon>Stramenopiles</taxon>
        <taxon>Ochrophyta</taxon>
        <taxon>Dictyochophyceae</taxon>
        <taxon>Dictyochales</taxon>
        <taxon>Dictyochaceae</taxon>
        <taxon>Octactis</taxon>
    </lineage>
</organism>
<accession>A0A7S2BGC8</accession>
<protein>
    <recommendedName>
        <fullName evidence="2">Sec7/BIG1-like C-terminal domain-containing protein</fullName>
    </recommendedName>
</protein>